<feature type="transmembrane region" description="Helical" evidence="2">
    <location>
        <begin position="44"/>
        <end position="62"/>
    </location>
</feature>
<gene>
    <name evidence="4" type="ORF">QN277_000300</name>
</gene>
<sequence length="384" mass="43913">MKDSAIAGSVDKTSSSSGVEPIKPPSLNSGGSGSHGLAKRVMKMGVLFVGFTVFWILLYNSASPFGFPVISHYLTAAMPAATKLGEKNDQKLDSVLRNASMANKTVIITTLNDAWAEPGSIFDLFLQSFQIGKKTKELLKHLVVVTWDQKAYDRCTTLHPHCYLLETNDNFTSEAFFMTPHYLKMMWKRIKFLGSVLEMGYSFVFTDTDIMWLRNPFGRFHKDADFQIACDNFRGNPKDMKNMPNGGFTYVKSNDRTIWFYQFWYNSRTLYPKLHDQDVLNKIKWNPFISNMKLQIRFLDTAYFGGFCQPSKNLDLVCTMHANCCVGLENKINDLKILLDDWKKYKALPNQHQNTTTTTTTNSPPHWTVPQRCSTSFERARIKE</sequence>
<evidence type="ECO:0000259" key="3">
    <source>
        <dbReference type="Pfam" id="PF03407"/>
    </source>
</evidence>
<dbReference type="PANTHER" id="PTHR46038:SF13">
    <property type="entry name" value="GLYCOSYLTRANSFERASE"/>
    <property type="match status" value="1"/>
</dbReference>
<keyword evidence="5" id="KW-1185">Reference proteome</keyword>
<keyword evidence="2" id="KW-0472">Membrane</keyword>
<dbReference type="Proteomes" id="UP001293593">
    <property type="component" value="Unassembled WGS sequence"/>
</dbReference>
<protein>
    <recommendedName>
        <fullName evidence="3">Nucleotide-diphospho-sugar transferase domain-containing protein</fullName>
    </recommendedName>
</protein>
<organism evidence="4 5">
    <name type="scientific">Acacia crassicarpa</name>
    <name type="common">northern wattle</name>
    <dbReference type="NCBI Taxonomy" id="499986"/>
    <lineage>
        <taxon>Eukaryota</taxon>
        <taxon>Viridiplantae</taxon>
        <taxon>Streptophyta</taxon>
        <taxon>Embryophyta</taxon>
        <taxon>Tracheophyta</taxon>
        <taxon>Spermatophyta</taxon>
        <taxon>Magnoliopsida</taxon>
        <taxon>eudicotyledons</taxon>
        <taxon>Gunneridae</taxon>
        <taxon>Pentapetalae</taxon>
        <taxon>rosids</taxon>
        <taxon>fabids</taxon>
        <taxon>Fabales</taxon>
        <taxon>Fabaceae</taxon>
        <taxon>Caesalpinioideae</taxon>
        <taxon>mimosoid clade</taxon>
        <taxon>Acacieae</taxon>
        <taxon>Acacia</taxon>
    </lineage>
</organism>
<evidence type="ECO:0000256" key="1">
    <source>
        <dbReference type="SAM" id="MobiDB-lite"/>
    </source>
</evidence>
<evidence type="ECO:0000313" key="5">
    <source>
        <dbReference type="Proteomes" id="UP001293593"/>
    </source>
</evidence>
<keyword evidence="2" id="KW-1133">Transmembrane helix</keyword>
<dbReference type="PANTHER" id="PTHR46038">
    <property type="entry name" value="EXPRESSED PROTEIN-RELATED"/>
    <property type="match status" value="1"/>
</dbReference>
<dbReference type="Pfam" id="PF03407">
    <property type="entry name" value="Nucleotid_trans"/>
    <property type="match status" value="1"/>
</dbReference>
<dbReference type="InterPro" id="IPR005069">
    <property type="entry name" value="Nucl-diP-sugar_transferase"/>
</dbReference>
<reference evidence="4" key="1">
    <citation type="submission" date="2023-10" db="EMBL/GenBank/DDBJ databases">
        <title>Chromosome-level genome of the transformable northern wattle, Acacia crassicarpa.</title>
        <authorList>
            <person name="Massaro I."/>
            <person name="Sinha N.R."/>
            <person name="Poethig S."/>
            <person name="Leichty A.R."/>
        </authorList>
    </citation>
    <scope>NUCLEOTIDE SEQUENCE</scope>
    <source>
        <strain evidence="4">Acra3RX</strain>
        <tissue evidence="4">Leaf</tissue>
    </source>
</reference>
<proteinExistence type="predicted"/>
<feature type="region of interest" description="Disordered" evidence="1">
    <location>
        <begin position="1"/>
        <end position="32"/>
    </location>
</feature>
<keyword evidence="2" id="KW-0812">Transmembrane</keyword>
<evidence type="ECO:0000256" key="2">
    <source>
        <dbReference type="SAM" id="Phobius"/>
    </source>
</evidence>
<feature type="domain" description="Nucleotide-diphospho-sugar transferase" evidence="3">
    <location>
        <begin position="138"/>
        <end position="335"/>
    </location>
</feature>
<dbReference type="EMBL" id="JAWXYG010000001">
    <property type="protein sequence ID" value="KAK4283339.1"/>
    <property type="molecule type" value="Genomic_DNA"/>
</dbReference>
<comment type="caution">
    <text evidence="4">The sequence shown here is derived from an EMBL/GenBank/DDBJ whole genome shotgun (WGS) entry which is preliminary data.</text>
</comment>
<dbReference type="AlphaFoldDB" id="A0AAE1TH02"/>
<dbReference type="InterPro" id="IPR044821">
    <property type="entry name" value="At1g28695/At4g15970-like"/>
</dbReference>
<evidence type="ECO:0000313" key="4">
    <source>
        <dbReference type="EMBL" id="KAK4283339.1"/>
    </source>
</evidence>
<name>A0AAE1TH02_9FABA</name>
<accession>A0AAE1TH02</accession>